<dbReference type="GeneID" id="81371710"/>
<evidence type="ECO:0000256" key="1">
    <source>
        <dbReference type="SAM" id="Phobius"/>
    </source>
</evidence>
<comment type="caution">
    <text evidence="2">The sequence shown here is derived from an EMBL/GenBank/DDBJ whole genome shotgun (WGS) entry which is preliminary data.</text>
</comment>
<keyword evidence="1" id="KW-0472">Membrane</keyword>
<evidence type="ECO:0000313" key="3">
    <source>
        <dbReference type="Proteomes" id="UP001147747"/>
    </source>
</evidence>
<dbReference type="RefSeq" id="XP_056488281.1">
    <property type="nucleotide sequence ID" value="XM_056632730.1"/>
</dbReference>
<reference evidence="2" key="1">
    <citation type="submission" date="2022-12" db="EMBL/GenBank/DDBJ databases">
        <authorList>
            <person name="Petersen C."/>
        </authorList>
    </citation>
    <scope>NUCLEOTIDE SEQUENCE</scope>
    <source>
        <strain evidence="2">IBT 29677</strain>
    </source>
</reference>
<protein>
    <submittedName>
        <fullName evidence="2">Uncharacterized protein</fullName>
    </submittedName>
</protein>
<accession>A0A9X0B935</accession>
<sequence length="269" mass="30428">METRKTKIAHEPRATFGNIRDSLRLIYQAQNPYTFFRAFSIGLFQFLLTGAVAELLERVVFSEADILRPLAYAISSALLCELHLVFTCAIVSAEPVPFRSLLREPGQNRWKHLAIPAFWYGFSLSWMEIFYDIAAVAVADHLTPLEKKNDIGTWAAAAVLIVIIMLAFYLLVVLPTYINLMLAEVRFLPANTQIIGISSSKGRLRLWELVGDQKQLAPLGTSSNPLKPSRMDISRQLIMLHLKKCFVYLVPELAFYLTVYVALLMGLFD</sequence>
<evidence type="ECO:0000313" key="2">
    <source>
        <dbReference type="EMBL" id="KAJ5392603.1"/>
    </source>
</evidence>
<keyword evidence="1" id="KW-0812">Transmembrane</keyword>
<keyword evidence="3" id="KW-1185">Reference proteome</keyword>
<feature type="transmembrane region" description="Helical" evidence="1">
    <location>
        <begin position="73"/>
        <end position="96"/>
    </location>
</feature>
<feature type="transmembrane region" description="Helical" evidence="1">
    <location>
        <begin position="245"/>
        <end position="268"/>
    </location>
</feature>
<gene>
    <name evidence="2" type="ORF">N7509_008093</name>
</gene>
<dbReference type="Proteomes" id="UP001147747">
    <property type="component" value="Unassembled WGS sequence"/>
</dbReference>
<dbReference type="OrthoDB" id="2896006at2759"/>
<name>A0A9X0B935_9EURO</name>
<feature type="transmembrane region" description="Helical" evidence="1">
    <location>
        <begin position="151"/>
        <end position="178"/>
    </location>
</feature>
<reference evidence="2" key="2">
    <citation type="journal article" date="2023" name="IMA Fungus">
        <title>Comparative genomic study of the Penicillium genus elucidates a diverse pangenome and 15 lateral gene transfer events.</title>
        <authorList>
            <person name="Petersen C."/>
            <person name="Sorensen T."/>
            <person name="Nielsen M.R."/>
            <person name="Sondergaard T.E."/>
            <person name="Sorensen J.L."/>
            <person name="Fitzpatrick D.A."/>
            <person name="Frisvad J.C."/>
            <person name="Nielsen K.L."/>
        </authorList>
    </citation>
    <scope>NUCLEOTIDE SEQUENCE</scope>
    <source>
        <strain evidence="2">IBT 29677</strain>
    </source>
</reference>
<proteinExistence type="predicted"/>
<dbReference type="EMBL" id="JAPZBU010000008">
    <property type="protein sequence ID" value="KAJ5392603.1"/>
    <property type="molecule type" value="Genomic_DNA"/>
</dbReference>
<feature type="transmembrane region" description="Helical" evidence="1">
    <location>
        <begin position="117"/>
        <end position="139"/>
    </location>
</feature>
<keyword evidence="1" id="KW-1133">Transmembrane helix</keyword>
<organism evidence="2 3">
    <name type="scientific">Penicillium cosmopolitanum</name>
    <dbReference type="NCBI Taxonomy" id="1131564"/>
    <lineage>
        <taxon>Eukaryota</taxon>
        <taxon>Fungi</taxon>
        <taxon>Dikarya</taxon>
        <taxon>Ascomycota</taxon>
        <taxon>Pezizomycotina</taxon>
        <taxon>Eurotiomycetes</taxon>
        <taxon>Eurotiomycetidae</taxon>
        <taxon>Eurotiales</taxon>
        <taxon>Aspergillaceae</taxon>
        <taxon>Penicillium</taxon>
    </lineage>
</organism>
<feature type="transmembrane region" description="Helical" evidence="1">
    <location>
        <begin position="34"/>
        <end position="53"/>
    </location>
</feature>
<dbReference type="AlphaFoldDB" id="A0A9X0B935"/>